<dbReference type="GO" id="GO:0005384">
    <property type="term" value="F:manganese ion transmembrane transporter activity"/>
    <property type="evidence" value="ECO:0007669"/>
    <property type="project" value="InterPro"/>
</dbReference>
<evidence type="ECO:0000313" key="7">
    <source>
        <dbReference type="Proteomes" id="UP000176429"/>
    </source>
</evidence>
<evidence type="ECO:0008006" key="8">
    <source>
        <dbReference type="Google" id="ProtNLM"/>
    </source>
</evidence>
<dbReference type="EMBL" id="MHSH01000022">
    <property type="protein sequence ID" value="OHA41640.1"/>
    <property type="molecule type" value="Genomic_DNA"/>
</dbReference>
<feature type="transmembrane region" description="Helical" evidence="5">
    <location>
        <begin position="45"/>
        <end position="70"/>
    </location>
</feature>
<evidence type="ECO:0000256" key="4">
    <source>
        <dbReference type="ARBA" id="ARBA00023136"/>
    </source>
</evidence>
<dbReference type="InterPro" id="IPR008217">
    <property type="entry name" value="Ccc1_fam"/>
</dbReference>
<protein>
    <recommendedName>
        <fullName evidence="8">VIT family protein</fullName>
    </recommendedName>
</protein>
<feature type="transmembrane region" description="Helical" evidence="5">
    <location>
        <begin position="117"/>
        <end position="136"/>
    </location>
</feature>
<keyword evidence="4 5" id="KW-0472">Membrane</keyword>
<dbReference type="Pfam" id="PF01988">
    <property type="entry name" value="VIT1"/>
    <property type="match status" value="2"/>
</dbReference>
<dbReference type="CDD" id="cd01059">
    <property type="entry name" value="CCC1_like"/>
    <property type="match status" value="1"/>
</dbReference>
<keyword evidence="3 5" id="KW-1133">Transmembrane helix</keyword>
<proteinExistence type="predicted"/>
<keyword evidence="2 5" id="KW-0812">Transmembrane</keyword>
<sequence>MSLASKTNLLRRDPIFVRNLVFGVEDGLVSTVGFVSGFAQTQTSAGLLVSGSTILILVEAFSMAAGSFLSESSVEDLDGKNILIWESVLGGVVMFLSYAVAGFTVVSPYFFLPIARAMPVAVATTLLMLAVLGFVSSRLSGRNSISRILRMVIVGGLAVIFGVSIGQLVS</sequence>
<gene>
    <name evidence="6" type="ORF">A3H68_03325</name>
</gene>
<dbReference type="AlphaFoldDB" id="A0A1G2NZZ4"/>
<evidence type="ECO:0000256" key="3">
    <source>
        <dbReference type="ARBA" id="ARBA00022989"/>
    </source>
</evidence>
<dbReference type="Proteomes" id="UP000176429">
    <property type="component" value="Unassembled WGS sequence"/>
</dbReference>
<comment type="subcellular location">
    <subcellularLocation>
        <location evidence="1">Endomembrane system</location>
        <topology evidence="1">Multi-pass membrane protein</topology>
    </subcellularLocation>
</comment>
<dbReference type="GO" id="GO:0012505">
    <property type="term" value="C:endomembrane system"/>
    <property type="evidence" value="ECO:0007669"/>
    <property type="project" value="UniProtKB-SubCell"/>
</dbReference>
<evidence type="ECO:0000256" key="5">
    <source>
        <dbReference type="SAM" id="Phobius"/>
    </source>
</evidence>
<organism evidence="6 7">
    <name type="scientific">Candidatus Taylorbacteria bacterium RIFCSPLOWO2_02_FULL_46_40</name>
    <dbReference type="NCBI Taxonomy" id="1802329"/>
    <lineage>
        <taxon>Bacteria</taxon>
        <taxon>Candidatus Tayloriibacteriota</taxon>
    </lineage>
</organism>
<feature type="transmembrane region" description="Helical" evidence="5">
    <location>
        <begin position="82"/>
        <end position="111"/>
    </location>
</feature>
<evidence type="ECO:0000313" key="6">
    <source>
        <dbReference type="EMBL" id="OHA41640.1"/>
    </source>
</evidence>
<accession>A0A1G2NZZ4</accession>
<evidence type="ECO:0000256" key="1">
    <source>
        <dbReference type="ARBA" id="ARBA00004127"/>
    </source>
</evidence>
<reference evidence="6 7" key="1">
    <citation type="journal article" date="2016" name="Nat. Commun.">
        <title>Thousands of microbial genomes shed light on interconnected biogeochemical processes in an aquifer system.</title>
        <authorList>
            <person name="Anantharaman K."/>
            <person name="Brown C.T."/>
            <person name="Hug L.A."/>
            <person name="Sharon I."/>
            <person name="Castelle C.J."/>
            <person name="Probst A.J."/>
            <person name="Thomas B.C."/>
            <person name="Singh A."/>
            <person name="Wilkins M.J."/>
            <person name="Karaoz U."/>
            <person name="Brodie E.L."/>
            <person name="Williams K.H."/>
            <person name="Hubbard S.S."/>
            <person name="Banfield J.F."/>
        </authorList>
    </citation>
    <scope>NUCLEOTIDE SEQUENCE [LARGE SCALE GENOMIC DNA]</scope>
</reference>
<feature type="transmembrane region" description="Helical" evidence="5">
    <location>
        <begin position="148"/>
        <end position="169"/>
    </location>
</feature>
<name>A0A1G2NZZ4_9BACT</name>
<comment type="caution">
    <text evidence="6">The sequence shown here is derived from an EMBL/GenBank/DDBJ whole genome shotgun (WGS) entry which is preliminary data.</text>
</comment>
<feature type="transmembrane region" description="Helical" evidence="5">
    <location>
        <begin position="20"/>
        <end position="39"/>
    </location>
</feature>
<evidence type="ECO:0000256" key="2">
    <source>
        <dbReference type="ARBA" id="ARBA00022692"/>
    </source>
</evidence>
<dbReference type="GO" id="GO:0030026">
    <property type="term" value="P:intracellular manganese ion homeostasis"/>
    <property type="evidence" value="ECO:0007669"/>
    <property type="project" value="InterPro"/>
</dbReference>